<feature type="transmembrane region" description="Helical" evidence="1">
    <location>
        <begin position="79"/>
        <end position="95"/>
    </location>
</feature>
<proteinExistence type="predicted"/>
<comment type="caution">
    <text evidence="2">The sequence shown here is derived from an EMBL/GenBank/DDBJ whole genome shotgun (WGS) entry which is preliminary data.</text>
</comment>
<evidence type="ECO:0000313" key="2">
    <source>
        <dbReference type="EMBL" id="EYB97168.1"/>
    </source>
</evidence>
<sequence length="209" mass="23812">MSAEVIEVRIPRIEAMPQTRACVSRASRLRKKGVRALSYSRTVIRVLNAHIYSVVAFIFEPLRPLEVTAYIFLLKSMKTYFLCLCIYLVLCCAEAKDPLCNMCIGGANALRSAIRNRESITRAAERYCTETVRRGMVKACKTLMKSRERMVQDLKAFLRFWMPVHPYHTVGPVSRHFPAFEGRRSLITPLDPSLSAYPLLDANATLSHR</sequence>
<organism evidence="2 3">
    <name type="scientific">Ancylostoma ceylanicum</name>
    <dbReference type="NCBI Taxonomy" id="53326"/>
    <lineage>
        <taxon>Eukaryota</taxon>
        <taxon>Metazoa</taxon>
        <taxon>Ecdysozoa</taxon>
        <taxon>Nematoda</taxon>
        <taxon>Chromadorea</taxon>
        <taxon>Rhabditida</taxon>
        <taxon>Rhabditina</taxon>
        <taxon>Rhabditomorpha</taxon>
        <taxon>Strongyloidea</taxon>
        <taxon>Ancylostomatidae</taxon>
        <taxon>Ancylostomatinae</taxon>
        <taxon>Ancylostoma</taxon>
    </lineage>
</organism>
<gene>
    <name evidence="2" type="primary">Acey_s0143.g2428</name>
    <name evidence="2" type="ORF">Y032_0143g2428</name>
</gene>
<feature type="transmembrane region" description="Helical" evidence="1">
    <location>
        <begin position="38"/>
        <end position="59"/>
    </location>
</feature>
<protein>
    <recommendedName>
        <fullName evidence="4">Saposin B-type domain-containing protein</fullName>
    </recommendedName>
</protein>
<name>A0A016T2G7_9BILA</name>
<evidence type="ECO:0000256" key="1">
    <source>
        <dbReference type="SAM" id="Phobius"/>
    </source>
</evidence>
<keyword evidence="1" id="KW-0812">Transmembrane</keyword>
<evidence type="ECO:0008006" key="4">
    <source>
        <dbReference type="Google" id="ProtNLM"/>
    </source>
</evidence>
<keyword evidence="1" id="KW-0472">Membrane</keyword>
<keyword evidence="3" id="KW-1185">Reference proteome</keyword>
<evidence type="ECO:0000313" key="3">
    <source>
        <dbReference type="Proteomes" id="UP000024635"/>
    </source>
</evidence>
<dbReference type="AlphaFoldDB" id="A0A016T2G7"/>
<accession>A0A016T2G7</accession>
<dbReference type="EMBL" id="JARK01001479">
    <property type="protein sequence ID" value="EYB97168.1"/>
    <property type="molecule type" value="Genomic_DNA"/>
</dbReference>
<reference evidence="3" key="1">
    <citation type="journal article" date="2015" name="Nat. Genet.">
        <title>The genome and transcriptome of the zoonotic hookworm Ancylostoma ceylanicum identify infection-specific gene families.</title>
        <authorList>
            <person name="Schwarz E.M."/>
            <person name="Hu Y."/>
            <person name="Antoshechkin I."/>
            <person name="Miller M.M."/>
            <person name="Sternberg P.W."/>
            <person name="Aroian R.V."/>
        </authorList>
    </citation>
    <scope>NUCLEOTIDE SEQUENCE</scope>
    <source>
        <strain evidence="3">HY135</strain>
    </source>
</reference>
<keyword evidence="1" id="KW-1133">Transmembrane helix</keyword>
<dbReference type="Proteomes" id="UP000024635">
    <property type="component" value="Unassembled WGS sequence"/>
</dbReference>